<evidence type="ECO:0000313" key="3">
    <source>
        <dbReference type="Proteomes" id="UP000233482"/>
    </source>
</evidence>
<name>A0A855GTI3_9STAP</name>
<reference evidence="2 3" key="1">
    <citation type="submission" date="2017-12" db="EMBL/GenBank/DDBJ databases">
        <title>Genomics of Macrococcus caseolyticus.</title>
        <authorList>
            <person name="MacFadyen A.C."/>
            <person name="Paterson G.K."/>
        </authorList>
    </citation>
    <scope>NUCLEOTIDE SEQUENCE [LARGE SCALE GENOMIC DNA]</scope>
    <source>
        <strain evidence="2 3">5788_EF188</strain>
    </source>
</reference>
<sequence length="63" mass="7261">MKYLAKLSYTSLYLLCTFFACLVVLFLALGFQMQPAPRLGLTMIIQLSSFFLLSTYKDLKEVR</sequence>
<dbReference type="AlphaFoldDB" id="A0A855GTI3"/>
<comment type="caution">
    <text evidence="2">The sequence shown here is derived from an EMBL/GenBank/DDBJ whole genome shotgun (WGS) entry which is preliminary data.</text>
</comment>
<dbReference type="EMBL" id="PIXC01000002">
    <property type="protein sequence ID" value="PKE27118.1"/>
    <property type="molecule type" value="Genomic_DNA"/>
</dbReference>
<keyword evidence="1" id="KW-0472">Membrane</keyword>
<dbReference type="PROSITE" id="PS51257">
    <property type="entry name" value="PROKAR_LIPOPROTEIN"/>
    <property type="match status" value="1"/>
</dbReference>
<dbReference type="Proteomes" id="UP000233482">
    <property type="component" value="Unassembled WGS sequence"/>
</dbReference>
<keyword evidence="1" id="KW-1133">Transmembrane helix</keyword>
<feature type="transmembrane region" description="Helical" evidence="1">
    <location>
        <begin position="12"/>
        <end position="33"/>
    </location>
</feature>
<feature type="transmembrane region" description="Helical" evidence="1">
    <location>
        <begin position="39"/>
        <end position="56"/>
    </location>
</feature>
<dbReference type="RefSeq" id="WP_101144075.1">
    <property type="nucleotide sequence ID" value="NZ_JAMWVE010000014.1"/>
</dbReference>
<evidence type="ECO:0000313" key="2">
    <source>
        <dbReference type="EMBL" id="PKE27118.1"/>
    </source>
</evidence>
<keyword evidence="1" id="KW-0812">Transmembrane</keyword>
<evidence type="ECO:0000256" key="1">
    <source>
        <dbReference type="SAM" id="Phobius"/>
    </source>
</evidence>
<protein>
    <submittedName>
        <fullName evidence="2">Uncharacterized protein</fullName>
    </submittedName>
</protein>
<organism evidence="2 3">
    <name type="scientific">Macrococcoides caseolyticum</name>
    <dbReference type="NCBI Taxonomy" id="69966"/>
    <lineage>
        <taxon>Bacteria</taxon>
        <taxon>Bacillati</taxon>
        <taxon>Bacillota</taxon>
        <taxon>Bacilli</taxon>
        <taxon>Bacillales</taxon>
        <taxon>Staphylococcaceae</taxon>
        <taxon>Macrococcoides</taxon>
    </lineage>
</organism>
<gene>
    <name evidence="2" type="ORF">CW686_01350</name>
</gene>
<proteinExistence type="predicted"/>
<accession>A0A855GTI3</accession>